<evidence type="ECO:0000313" key="2">
    <source>
        <dbReference type="EMBL" id="MCP2367947.1"/>
    </source>
</evidence>
<reference evidence="2" key="3">
    <citation type="submission" date="2022-06" db="EMBL/GenBank/DDBJ databases">
        <title>Genomic Encyclopedia of Type Strains, Phase III (KMG-III): the genomes of soil and plant-associated and newly described type strains.</title>
        <authorList>
            <person name="Whitman W."/>
        </authorList>
    </citation>
    <scope>NUCLEOTIDE SEQUENCE</scope>
    <source>
        <strain evidence="2">CPCC 202695</strain>
    </source>
</reference>
<reference evidence="3" key="2">
    <citation type="submission" date="2016-10" db="EMBL/GenBank/DDBJ databases">
        <authorList>
            <person name="de Groot N.N."/>
        </authorList>
    </citation>
    <scope>NUCLEOTIDE SEQUENCE [LARGE SCALE GENOMIC DNA]</scope>
    <source>
        <strain evidence="3">CPCC 202695</strain>
    </source>
</reference>
<evidence type="ECO:0000313" key="5">
    <source>
        <dbReference type="Proteomes" id="UP000893823"/>
    </source>
</evidence>
<evidence type="ECO:0000313" key="4">
    <source>
        <dbReference type="Proteomes" id="UP000199482"/>
    </source>
</evidence>
<accession>A0A1H1PD71</accession>
<dbReference type="AlphaFoldDB" id="A0A1H1PD71"/>
<evidence type="ECO:0000256" key="1">
    <source>
        <dbReference type="SAM" id="MobiDB-lite"/>
    </source>
</evidence>
<protein>
    <submittedName>
        <fullName evidence="3">Uncharacterized protein</fullName>
    </submittedName>
</protein>
<evidence type="ECO:0000313" key="3">
    <source>
        <dbReference type="EMBL" id="SDS09067.1"/>
    </source>
</evidence>
<name>A0A1H1PD71_9MICO</name>
<dbReference type="EMBL" id="LT629755">
    <property type="protein sequence ID" value="SDS09067.1"/>
    <property type="molecule type" value="Genomic_DNA"/>
</dbReference>
<feature type="region of interest" description="Disordered" evidence="1">
    <location>
        <begin position="36"/>
        <end position="61"/>
    </location>
</feature>
<gene>
    <name evidence="2" type="ORF">BCL57_002106</name>
    <name evidence="3" type="ORF">SAMN04489721_0756</name>
</gene>
<reference evidence="4" key="1">
    <citation type="submission" date="2016-10" db="EMBL/GenBank/DDBJ databases">
        <authorList>
            <person name="Varghese N."/>
            <person name="Submissions S."/>
        </authorList>
    </citation>
    <scope>NUCLEOTIDE SEQUENCE [LARGE SCALE GENOMIC DNA]</scope>
    <source>
        <strain evidence="4">CPCC 202695</strain>
    </source>
</reference>
<dbReference type="RefSeq" id="WP_092669407.1">
    <property type="nucleotide sequence ID" value="NZ_JBHSOY010000003.1"/>
</dbReference>
<keyword evidence="5" id="KW-1185">Reference proteome</keyword>
<dbReference type="Proteomes" id="UP000199482">
    <property type="component" value="Chromosome I"/>
</dbReference>
<sequence length="85" mass="9295">MEARRHRTVHQQHELGPDDDPYVAYLLWRAERDAAAAEAGDDRDDGSPADAGDRPVAASAAVSARAPVGFSSWLRRLAIWNRKAG</sequence>
<dbReference type="EMBL" id="SODL02000003">
    <property type="protein sequence ID" value="MCP2367947.1"/>
    <property type="molecule type" value="Genomic_DNA"/>
</dbReference>
<dbReference type="Proteomes" id="UP000893823">
    <property type="component" value="Unassembled WGS sequence"/>
</dbReference>
<proteinExistence type="predicted"/>
<organism evidence="3 4">
    <name type="scientific">Agromyces flavus</name>
    <dbReference type="NCBI Taxonomy" id="589382"/>
    <lineage>
        <taxon>Bacteria</taxon>
        <taxon>Bacillati</taxon>
        <taxon>Actinomycetota</taxon>
        <taxon>Actinomycetes</taxon>
        <taxon>Micrococcales</taxon>
        <taxon>Microbacteriaceae</taxon>
        <taxon>Agromyces</taxon>
    </lineage>
</organism>